<evidence type="ECO:0000313" key="4">
    <source>
        <dbReference type="Proteomes" id="UP000509638"/>
    </source>
</evidence>
<feature type="region of interest" description="Disordered" evidence="1">
    <location>
        <begin position="475"/>
        <end position="512"/>
    </location>
</feature>
<sequence length="563" mass="58940">MTLSSPNRAFPLERLEGNTGSMSWWSGAFGRVAGSLDELRTSVQAVTDVDGVGAAVTAARADAQDVVSALAAEIAEAELLAGVLQRYADAFSTSAEQANGLIDDIESAHETWQSAADEAEQAGLLALWTSRSGEADDVRRANDDAQDAVAVRDAAARDLADLWEQYETHYAAWDTAYDAALAELAGAGSTMTAASRSLLDELLAADGPAEVLALWLANPELHEEIAAAHPEIIGNLDGIPYDVRARVNRDRLEDLYNSHPTGEQGEQIEALWNALTQGAPPPDLISFDPDGSDQVTAALSYGDLDAATDINVLVPGMNSNVTGIGEWGDSARALNSAGPGLATAVWFGYDSPNELEEPAMDRAEDGAAALRSFLLGVDAVHPDAETAVIAHSYGSTTAALAIGSQADALGVDQFIAVGSAGFPSYPRVLSNLENADGLQMYATLSEDDAWARIGRDTSFGGGHGTVPETLPGMTEFGSDGGYGADGEHLTPTGGHSAHQGGNGPLPSGDGDGYLVEGSESFYNIQQIVLTGEPGTEMDGEGSQSGFWDLPDWLDWLPVNPYRT</sequence>
<dbReference type="InterPro" id="IPR010427">
    <property type="entry name" value="DUF1023"/>
</dbReference>
<dbReference type="InterPro" id="IPR029058">
    <property type="entry name" value="AB_hydrolase_fold"/>
</dbReference>
<dbReference type="Gene3D" id="3.40.50.1820">
    <property type="entry name" value="alpha/beta hydrolase"/>
    <property type="match status" value="1"/>
</dbReference>
<proteinExistence type="predicted"/>
<organism evidence="3 4">
    <name type="scientific">Microbacterium oleivorans</name>
    <dbReference type="NCBI Taxonomy" id="273677"/>
    <lineage>
        <taxon>Bacteria</taxon>
        <taxon>Bacillati</taxon>
        <taxon>Actinomycetota</taxon>
        <taxon>Actinomycetes</taxon>
        <taxon>Micrococcales</taxon>
        <taxon>Microbacteriaceae</taxon>
        <taxon>Microbacterium</taxon>
    </lineage>
</organism>
<protein>
    <recommendedName>
        <fullName evidence="2">DUF1023 domain-containing protein</fullName>
    </recommendedName>
</protein>
<reference evidence="3 4" key="1">
    <citation type="submission" date="2020-06" db="EMBL/GenBank/DDBJ databases">
        <authorList>
            <person name="Jo H."/>
        </authorList>
    </citation>
    <scope>NUCLEOTIDE SEQUENCE [LARGE SCALE GENOMIC DNA]</scope>
    <source>
        <strain evidence="3 4">I46</strain>
    </source>
</reference>
<evidence type="ECO:0000256" key="1">
    <source>
        <dbReference type="SAM" id="MobiDB-lite"/>
    </source>
</evidence>
<evidence type="ECO:0000259" key="2">
    <source>
        <dbReference type="Pfam" id="PF06259"/>
    </source>
</evidence>
<dbReference type="Pfam" id="PF06259">
    <property type="entry name" value="Abhydrolase_8"/>
    <property type="match status" value="1"/>
</dbReference>
<dbReference type="Proteomes" id="UP000509638">
    <property type="component" value="Chromosome"/>
</dbReference>
<name>A0A7D5JET7_9MICO</name>
<evidence type="ECO:0000313" key="3">
    <source>
        <dbReference type="EMBL" id="QLD11338.1"/>
    </source>
</evidence>
<dbReference type="AlphaFoldDB" id="A0A7D5JET7"/>
<dbReference type="SUPFAM" id="SSF53474">
    <property type="entry name" value="alpha/beta-Hydrolases"/>
    <property type="match status" value="1"/>
</dbReference>
<feature type="domain" description="DUF1023" evidence="2">
    <location>
        <begin position="290"/>
        <end position="425"/>
    </location>
</feature>
<dbReference type="EMBL" id="CP058316">
    <property type="protein sequence ID" value="QLD11338.1"/>
    <property type="molecule type" value="Genomic_DNA"/>
</dbReference>
<gene>
    <name evidence="3" type="ORF">HW566_05845</name>
</gene>
<dbReference type="RefSeq" id="WP_178011203.1">
    <property type="nucleotide sequence ID" value="NZ_CP058316.1"/>
</dbReference>
<accession>A0A7D5JET7</accession>